<dbReference type="SUPFAM" id="SSF47384">
    <property type="entry name" value="Homodimeric domain of signal transducing histidine kinase"/>
    <property type="match status" value="1"/>
</dbReference>
<evidence type="ECO:0000256" key="7">
    <source>
        <dbReference type="ARBA" id="ARBA00022840"/>
    </source>
</evidence>
<feature type="transmembrane region" description="Helical" evidence="9">
    <location>
        <begin position="234"/>
        <end position="251"/>
    </location>
</feature>
<dbReference type="InterPro" id="IPR004358">
    <property type="entry name" value="Sig_transdc_His_kin-like_C"/>
</dbReference>
<keyword evidence="7" id="KW-0067">ATP-binding</keyword>
<evidence type="ECO:0000256" key="9">
    <source>
        <dbReference type="SAM" id="Phobius"/>
    </source>
</evidence>
<dbReference type="SMART" id="SM00387">
    <property type="entry name" value="HATPase_c"/>
    <property type="match status" value="1"/>
</dbReference>
<feature type="domain" description="Histidine kinase" evidence="10">
    <location>
        <begin position="435"/>
        <end position="654"/>
    </location>
</feature>
<dbReference type="Pfam" id="PF17159">
    <property type="entry name" value="MASE3"/>
    <property type="match status" value="1"/>
</dbReference>
<dbReference type="PROSITE" id="PS50109">
    <property type="entry name" value="HIS_KIN"/>
    <property type="match status" value="1"/>
</dbReference>
<dbReference type="GO" id="GO:0005524">
    <property type="term" value="F:ATP binding"/>
    <property type="evidence" value="ECO:0007669"/>
    <property type="project" value="UniProtKB-KW"/>
</dbReference>
<organism evidence="11 12">
    <name type="scientific">Clostridium beijerinckii</name>
    <name type="common">Clostridium MP</name>
    <dbReference type="NCBI Taxonomy" id="1520"/>
    <lineage>
        <taxon>Bacteria</taxon>
        <taxon>Bacillati</taxon>
        <taxon>Bacillota</taxon>
        <taxon>Clostridia</taxon>
        <taxon>Eubacteriales</taxon>
        <taxon>Clostridiaceae</taxon>
        <taxon>Clostridium</taxon>
    </lineage>
</organism>
<dbReference type="SUPFAM" id="SSF55874">
    <property type="entry name" value="ATPase domain of HSP90 chaperone/DNA topoisomerase II/histidine kinase"/>
    <property type="match status" value="1"/>
</dbReference>
<dbReference type="EMBL" id="CP010086">
    <property type="protein sequence ID" value="AJG97063.1"/>
    <property type="molecule type" value="Genomic_DNA"/>
</dbReference>
<dbReference type="InterPro" id="IPR005467">
    <property type="entry name" value="His_kinase_dom"/>
</dbReference>
<evidence type="ECO:0000259" key="10">
    <source>
        <dbReference type="PROSITE" id="PS50109"/>
    </source>
</evidence>
<dbReference type="RefSeq" id="WP_041893735.1">
    <property type="nucleotide sequence ID" value="NZ_CP010086.2"/>
</dbReference>
<dbReference type="Proteomes" id="UP000031866">
    <property type="component" value="Chromosome"/>
</dbReference>
<keyword evidence="9" id="KW-1133">Transmembrane helix</keyword>
<keyword evidence="9" id="KW-0812">Transmembrane</keyword>
<dbReference type="Gene3D" id="3.30.450.20">
    <property type="entry name" value="PAS domain"/>
    <property type="match status" value="1"/>
</dbReference>
<sequence>MSTGGIRRLSKSIKFELLIEWSFFFIFMAFLIIMNNYSNLFFHTGIELFINFIFAVVFVFSFNTYRINKNNFLLILGIGYFFVAVLGIFHTLTYTGMPFLSSMDGLKIATQFWIASRYMGAFTCLIAIIFKISPQRNVNPYALFIAYFCITIFLISSICIFKVFPDCYVENVGLTSFKIVSEYVLCTVFLIIATVFFIFGKNIDKYLFVCFECFLILSGVCEMFFVSYVVPSEFTTIIGHTIMIFAAYFLYKGVVETGLRKPYNLINSDLYTADNKVKLFEEIVFNNEECLNMIINNSDNAIFVISNNKFIFSNKKMAELLGAEKVEEIIGIDIEKIITDEAKGAVYRRIDNAICNKLSTPFVESKLLRLDGKIVDIEVTNSFCMYKGQPSAMVMFRDITSRRQIQLLESNIEENKKLISKATELNKMMTEFFSNISHELKTPLNVLLGAVQILSLSGNDKNKSESGKYLKTMKQNCYRLVRLVNNLIDISKFDSGYFKMNLQNYNVVSVIEDITLSVADYANNKGIDLIFDTDVEEKDMAIDLDKIERIMLNLLSNAIKFTDKGGQILVNMYDKKDNIVISVKDNGVGMPKDKLNMIFERFGQIDKTLARNSQGSGIGLSLVKSIVDMHNGDIKAFSEFGKGSEFVVKLPVRFVEDKISSDGRLYESKVEKISIEFSDIYY</sequence>
<dbReference type="NCBIfam" id="TIGR00229">
    <property type="entry name" value="sensory_box"/>
    <property type="match status" value="1"/>
</dbReference>
<keyword evidence="9" id="KW-0472">Membrane</keyword>
<dbReference type="CDD" id="cd00082">
    <property type="entry name" value="HisKA"/>
    <property type="match status" value="1"/>
</dbReference>
<keyword evidence="4" id="KW-0808">Transferase</keyword>
<proteinExistence type="predicted"/>
<dbReference type="FunFam" id="1.10.287.130:FF:000001">
    <property type="entry name" value="Two-component sensor histidine kinase"/>
    <property type="match status" value="1"/>
</dbReference>
<dbReference type="Pfam" id="PF00512">
    <property type="entry name" value="HisKA"/>
    <property type="match status" value="1"/>
</dbReference>
<feature type="transmembrane region" description="Helical" evidence="9">
    <location>
        <begin position="17"/>
        <end position="34"/>
    </location>
</feature>
<gene>
    <name evidence="11" type="ORF">LF65_00414</name>
</gene>
<feature type="transmembrane region" description="Helical" evidence="9">
    <location>
        <begin position="72"/>
        <end position="92"/>
    </location>
</feature>
<dbReference type="InterPro" id="IPR000014">
    <property type="entry name" value="PAS"/>
</dbReference>
<keyword evidence="3" id="KW-0597">Phosphoprotein</keyword>
<feature type="transmembrane region" description="Helical" evidence="9">
    <location>
        <begin position="40"/>
        <end position="60"/>
    </location>
</feature>
<dbReference type="InterPro" id="IPR003594">
    <property type="entry name" value="HATPase_dom"/>
</dbReference>
<keyword evidence="5" id="KW-0547">Nucleotide-binding</keyword>
<dbReference type="Gene3D" id="1.10.287.130">
    <property type="match status" value="1"/>
</dbReference>
<reference evidence="12" key="1">
    <citation type="submission" date="2014-12" db="EMBL/GenBank/DDBJ databases">
        <title>Genome sequence of Clostridium beijerinckii strain 59B.</title>
        <authorList>
            <person name="Little G.T."/>
            <person name="Minton N.P."/>
        </authorList>
    </citation>
    <scope>NUCLEOTIDE SEQUENCE [LARGE SCALE GENOMIC DNA]</scope>
    <source>
        <strain evidence="12">59B</strain>
    </source>
</reference>
<keyword evidence="8" id="KW-0902">Two-component regulatory system</keyword>
<evidence type="ECO:0000256" key="2">
    <source>
        <dbReference type="ARBA" id="ARBA00012438"/>
    </source>
</evidence>
<dbReference type="CDD" id="cd00075">
    <property type="entry name" value="HATPase"/>
    <property type="match status" value="1"/>
</dbReference>
<evidence type="ECO:0000256" key="5">
    <source>
        <dbReference type="ARBA" id="ARBA00022741"/>
    </source>
</evidence>
<dbReference type="Gene3D" id="3.30.565.10">
    <property type="entry name" value="Histidine kinase-like ATPase, C-terminal domain"/>
    <property type="match status" value="1"/>
</dbReference>
<dbReference type="Pfam" id="PF00989">
    <property type="entry name" value="PAS"/>
    <property type="match status" value="1"/>
</dbReference>
<dbReference type="InterPro" id="IPR033425">
    <property type="entry name" value="MASE3"/>
</dbReference>
<dbReference type="InterPro" id="IPR035965">
    <property type="entry name" value="PAS-like_dom_sf"/>
</dbReference>
<evidence type="ECO:0000256" key="3">
    <source>
        <dbReference type="ARBA" id="ARBA00022553"/>
    </source>
</evidence>
<accession>A0A0B5QK18</accession>
<dbReference type="KEGG" id="cbei:LF65_00414"/>
<evidence type="ECO:0000256" key="8">
    <source>
        <dbReference type="ARBA" id="ARBA00023012"/>
    </source>
</evidence>
<dbReference type="SMART" id="SM00388">
    <property type="entry name" value="HisKA"/>
    <property type="match status" value="1"/>
</dbReference>
<dbReference type="InterPro" id="IPR036890">
    <property type="entry name" value="HATPase_C_sf"/>
</dbReference>
<name>A0A0B5QK18_CLOBE</name>
<feature type="transmembrane region" description="Helical" evidence="9">
    <location>
        <begin position="112"/>
        <end position="130"/>
    </location>
</feature>
<dbReference type="InterPro" id="IPR003661">
    <property type="entry name" value="HisK_dim/P_dom"/>
</dbReference>
<evidence type="ECO:0000256" key="1">
    <source>
        <dbReference type="ARBA" id="ARBA00000085"/>
    </source>
</evidence>
<dbReference type="Pfam" id="PF02518">
    <property type="entry name" value="HATPase_c"/>
    <property type="match status" value="1"/>
</dbReference>
<feature type="transmembrane region" description="Helical" evidence="9">
    <location>
        <begin position="142"/>
        <end position="164"/>
    </location>
</feature>
<dbReference type="SUPFAM" id="SSF55785">
    <property type="entry name" value="PYP-like sensor domain (PAS domain)"/>
    <property type="match status" value="1"/>
</dbReference>
<dbReference type="STRING" id="1520.LF65_00414"/>
<evidence type="ECO:0000313" key="11">
    <source>
        <dbReference type="EMBL" id="AJG97063.1"/>
    </source>
</evidence>
<dbReference type="InterPro" id="IPR013767">
    <property type="entry name" value="PAS_fold"/>
</dbReference>
<dbReference type="OrthoDB" id="9813394at2"/>
<dbReference type="EC" id="2.7.13.3" evidence="2"/>
<dbReference type="FunFam" id="3.30.565.10:FF:000037">
    <property type="entry name" value="Hybrid sensor histidine kinase/response regulator"/>
    <property type="match status" value="1"/>
</dbReference>
<protein>
    <recommendedName>
        <fullName evidence="2">histidine kinase</fullName>
        <ecNumber evidence="2">2.7.13.3</ecNumber>
    </recommendedName>
</protein>
<keyword evidence="6 11" id="KW-0418">Kinase</keyword>
<dbReference type="InterPro" id="IPR036097">
    <property type="entry name" value="HisK_dim/P_sf"/>
</dbReference>
<dbReference type="PRINTS" id="PR00344">
    <property type="entry name" value="BCTRLSENSOR"/>
</dbReference>
<evidence type="ECO:0000313" key="12">
    <source>
        <dbReference type="Proteomes" id="UP000031866"/>
    </source>
</evidence>
<evidence type="ECO:0000256" key="6">
    <source>
        <dbReference type="ARBA" id="ARBA00022777"/>
    </source>
</evidence>
<feature type="transmembrane region" description="Helical" evidence="9">
    <location>
        <begin position="176"/>
        <end position="199"/>
    </location>
</feature>
<dbReference type="AlphaFoldDB" id="A0A0B5QK18"/>
<dbReference type="GO" id="GO:0000155">
    <property type="term" value="F:phosphorelay sensor kinase activity"/>
    <property type="evidence" value="ECO:0007669"/>
    <property type="project" value="InterPro"/>
</dbReference>
<feature type="transmembrane region" description="Helical" evidence="9">
    <location>
        <begin position="206"/>
        <end position="228"/>
    </location>
</feature>
<comment type="catalytic activity">
    <reaction evidence="1">
        <text>ATP + protein L-histidine = ADP + protein N-phospho-L-histidine.</text>
        <dbReference type="EC" id="2.7.13.3"/>
    </reaction>
</comment>
<dbReference type="PANTHER" id="PTHR43547">
    <property type="entry name" value="TWO-COMPONENT HISTIDINE KINASE"/>
    <property type="match status" value="1"/>
</dbReference>
<evidence type="ECO:0000256" key="4">
    <source>
        <dbReference type="ARBA" id="ARBA00022679"/>
    </source>
</evidence>
<dbReference type="PANTHER" id="PTHR43547:SF2">
    <property type="entry name" value="HYBRID SIGNAL TRANSDUCTION HISTIDINE KINASE C"/>
    <property type="match status" value="1"/>
</dbReference>